<dbReference type="PRINTS" id="PR00830">
    <property type="entry name" value="ENDOLAPTASE"/>
</dbReference>
<dbReference type="InterPro" id="IPR016032">
    <property type="entry name" value="Sig_transdc_resp-reg_C-effctor"/>
</dbReference>
<organism evidence="2 3">
    <name type="scientific">Actinoplanes sandaracinus</name>
    <dbReference type="NCBI Taxonomy" id="3045177"/>
    <lineage>
        <taxon>Bacteria</taxon>
        <taxon>Bacillati</taxon>
        <taxon>Actinomycetota</taxon>
        <taxon>Actinomycetes</taxon>
        <taxon>Micromonosporales</taxon>
        <taxon>Micromonosporaceae</taxon>
        <taxon>Actinoplanes</taxon>
    </lineage>
</organism>
<dbReference type="Gene3D" id="3.40.50.300">
    <property type="entry name" value="P-loop containing nucleotide triphosphate hydrolases"/>
    <property type="match status" value="1"/>
</dbReference>
<keyword evidence="3" id="KW-1185">Reference proteome</keyword>
<dbReference type="SUPFAM" id="SSF52540">
    <property type="entry name" value="P-loop containing nucleoside triphosphate hydrolases"/>
    <property type="match status" value="1"/>
</dbReference>
<dbReference type="PANTHER" id="PTHR47691:SF3">
    <property type="entry name" value="HTH-TYPE TRANSCRIPTIONAL REGULATOR RV0890C-RELATED"/>
    <property type="match status" value="1"/>
</dbReference>
<gene>
    <name evidence="2" type="ORF">QLQ12_41730</name>
</gene>
<evidence type="ECO:0000313" key="3">
    <source>
        <dbReference type="Proteomes" id="UP001241758"/>
    </source>
</evidence>
<comment type="caution">
    <text evidence="2">The sequence shown here is derived from an EMBL/GenBank/DDBJ whole genome shotgun (WGS) entry which is preliminary data.</text>
</comment>
<dbReference type="Pfam" id="PF00196">
    <property type="entry name" value="GerE"/>
    <property type="match status" value="1"/>
</dbReference>
<dbReference type="CDD" id="cd06170">
    <property type="entry name" value="LuxR_C_like"/>
    <property type="match status" value="1"/>
</dbReference>
<proteinExistence type="predicted"/>
<dbReference type="RefSeq" id="WP_282766591.1">
    <property type="nucleotide sequence ID" value="NZ_JASCTH010000040.1"/>
</dbReference>
<dbReference type="SMART" id="SM00421">
    <property type="entry name" value="HTH_LUXR"/>
    <property type="match status" value="1"/>
</dbReference>
<dbReference type="InterPro" id="IPR000792">
    <property type="entry name" value="Tscrpt_reg_LuxR_C"/>
</dbReference>
<dbReference type="PANTHER" id="PTHR47691">
    <property type="entry name" value="REGULATOR-RELATED"/>
    <property type="match status" value="1"/>
</dbReference>
<evidence type="ECO:0000259" key="1">
    <source>
        <dbReference type="PROSITE" id="PS50043"/>
    </source>
</evidence>
<dbReference type="EMBL" id="JASCTH010000040">
    <property type="protein sequence ID" value="MDI6105125.1"/>
    <property type="molecule type" value="Genomic_DNA"/>
</dbReference>
<dbReference type="Gene3D" id="1.10.10.10">
    <property type="entry name" value="Winged helix-like DNA-binding domain superfamily/Winged helix DNA-binding domain"/>
    <property type="match status" value="1"/>
</dbReference>
<dbReference type="Proteomes" id="UP001241758">
    <property type="component" value="Unassembled WGS sequence"/>
</dbReference>
<evidence type="ECO:0000313" key="2">
    <source>
        <dbReference type="EMBL" id="MDI6105125.1"/>
    </source>
</evidence>
<dbReference type="SUPFAM" id="SSF46894">
    <property type="entry name" value="C-terminal effector domain of the bipartite response regulators"/>
    <property type="match status" value="1"/>
</dbReference>
<name>A0ABT6WZV7_9ACTN</name>
<dbReference type="InterPro" id="IPR036388">
    <property type="entry name" value="WH-like_DNA-bd_sf"/>
</dbReference>
<reference evidence="2 3" key="1">
    <citation type="submission" date="2023-05" db="EMBL/GenBank/DDBJ databases">
        <title>Actinoplanes sp. NEAU-A12 genome sequencing.</title>
        <authorList>
            <person name="Wang Z.-S."/>
        </authorList>
    </citation>
    <scope>NUCLEOTIDE SEQUENCE [LARGE SCALE GENOMIC DNA]</scope>
    <source>
        <strain evidence="2 3">NEAU-A12</strain>
    </source>
</reference>
<protein>
    <submittedName>
        <fullName evidence="2">LuxR C-terminal-related transcriptional regulator</fullName>
    </submittedName>
</protein>
<sequence length="826" mass="89216">MTTLDHEILSGLGTFIGRDELVATALQMLQDNVRWLTLHGAGGIGKTSLATQIAHSWQRIPDARSADHAQSEGRAAWIINLGALTSESKVFAGHLYSLLADAVGLRYNGKITPDVVRAYLDGLPEVNGRKPKQFLLVFDRCDDIITELRPVLDNLLAGNPELRIIATSRQRFRHDAEHVLPVPPLGQDDTVALFTALVKQSDAGAGALGNKAAVTQLCKMLEGLPLAVHLAAQWVPRVLSVEELIKELEKDLFGVLARPDLEAGDASQPSSKASEHSGLERVVAFSYEHCSKNGQQAWQRLAVFRHGFDLAAAAAVTGHSAMPLRALIAELVDKSIIRPDSSAGVTQWRMMDSLREFGLRRLGSDGVAEVRALHREHFADFTAQAADGWYGPHEIDILRDVRRQLDDILAAIDHCLDDGNVIAAGKIAFDLVRTRTPHFHGVLEMVAQVLRRVIAAFGPDQETDREAEMLATVAAALGWVVVTQGRADEAHTMAEFAKNQMIRRGLPVPADLLYPLGAIKALRDGSREAIGLLSGVLLTTPANDATAGGRHMVKMMLTMSQAFADVPEAAMATAADYLREAEESQGPWSIAWALWSSALAARRAGEYEQACEFMLPCLRLEAELHDRWGITWSVQLYAEIVALMLDTNDNPRAAAGLAAWLLGAASALRTAMGVDLNGLPPLDAGRVEARAHILRHLTAAEFAGPYEAGVRGYLDAIPVALGESTPRWSASTGVSMQTSAVPAVPSTSSHVSMQATAGAGLFGLTAKELETAQLAAEQLTNADIAARTGVGEETVKNRISNILRKLNIKTRRHIARRLAEAQRTAT</sequence>
<dbReference type="InterPro" id="IPR027417">
    <property type="entry name" value="P-loop_NTPase"/>
</dbReference>
<accession>A0ABT6WZV7</accession>
<dbReference type="PROSITE" id="PS50043">
    <property type="entry name" value="HTH_LUXR_2"/>
    <property type="match status" value="1"/>
</dbReference>
<feature type="domain" description="HTH luxR-type" evidence="1">
    <location>
        <begin position="757"/>
        <end position="822"/>
    </location>
</feature>